<dbReference type="GO" id="GO:0033550">
    <property type="term" value="F:MAP kinase tyrosine phosphatase activity"/>
    <property type="evidence" value="ECO:0007669"/>
    <property type="project" value="TreeGrafter"/>
</dbReference>
<dbReference type="SMART" id="SM00195">
    <property type="entry name" value="DSPc"/>
    <property type="match status" value="1"/>
</dbReference>
<dbReference type="GO" id="GO:0008330">
    <property type="term" value="F:protein tyrosine/threonine phosphatase activity"/>
    <property type="evidence" value="ECO:0007669"/>
    <property type="project" value="TreeGrafter"/>
</dbReference>
<dbReference type="PROSITE" id="PS50056">
    <property type="entry name" value="TYR_PHOSPHATASE_2"/>
    <property type="match status" value="1"/>
</dbReference>
<dbReference type="InterPro" id="IPR000387">
    <property type="entry name" value="Tyr_Pase_dom"/>
</dbReference>
<gene>
    <name evidence="13" type="ORF">CUMW_214340</name>
</gene>
<dbReference type="EMBL" id="BDQV01000290">
    <property type="protein sequence ID" value="GAY61988.1"/>
    <property type="molecule type" value="Genomic_DNA"/>
</dbReference>
<dbReference type="Pfam" id="PF00782">
    <property type="entry name" value="DSPc"/>
    <property type="match status" value="1"/>
</dbReference>
<keyword evidence="7" id="KW-0539">Nucleus</keyword>
<evidence type="ECO:0008006" key="15">
    <source>
        <dbReference type="Google" id="ProtNLM"/>
    </source>
</evidence>
<dbReference type="Proteomes" id="UP000236630">
    <property type="component" value="Unassembled WGS sequence"/>
</dbReference>
<keyword evidence="5" id="KW-0378">Hydrolase</keyword>
<dbReference type="Gene3D" id="3.90.190.10">
    <property type="entry name" value="Protein tyrosine phosphatase superfamily"/>
    <property type="match status" value="1"/>
</dbReference>
<comment type="caution">
    <text evidence="13">The sequence shown here is derived from an EMBL/GenBank/DDBJ whole genome shotgun (WGS) entry which is preliminary data.</text>
</comment>
<sequence length="219" mass="24166">MDQMDNAYRNQIAAILRVLNLTTCLREDRVPCEIEQGLFLGSIGAASNKDALKSRNITHILTVANALAPAHPNDFVYKVIGVADKEDTNLSQYFDECINFIDEAKRQGGGVLVHCFVGRSRSVTIVVAYLMKKHGMSLSQAMGHVKSRRPQAAPNSGFLLQLQELEKSLQETYLSTKDGSYPTLQKQNLASGSKSTLRVNLSGTEIAKEWKKFESSSTV</sequence>
<name>A0A2H5QBH1_CITUN</name>
<comment type="catalytic activity">
    <reaction evidence="8">
        <text>O-phospho-L-seryl-[protein] + H2O = L-seryl-[protein] + phosphate</text>
        <dbReference type="Rhea" id="RHEA:20629"/>
        <dbReference type="Rhea" id="RHEA-COMP:9863"/>
        <dbReference type="Rhea" id="RHEA-COMP:11604"/>
        <dbReference type="ChEBI" id="CHEBI:15377"/>
        <dbReference type="ChEBI" id="CHEBI:29999"/>
        <dbReference type="ChEBI" id="CHEBI:43474"/>
        <dbReference type="ChEBI" id="CHEBI:83421"/>
        <dbReference type="EC" id="3.1.3.16"/>
    </reaction>
</comment>
<evidence type="ECO:0000256" key="4">
    <source>
        <dbReference type="ARBA" id="ARBA00022490"/>
    </source>
</evidence>
<proteinExistence type="inferred from homology"/>
<keyword evidence="4" id="KW-0963">Cytoplasm</keyword>
<dbReference type="GO" id="GO:0005634">
    <property type="term" value="C:nucleus"/>
    <property type="evidence" value="ECO:0007669"/>
    <property type="project" value="UniProtKB-SubCell"/>
</dbReference>
<evidence type="ECO:0000259" key="12">
    <source>
        <dbReference type="PROSITE" id="PS50056"/>
    </source>
</evidence>
<dbReference type="SUPFAM" id="SSF52799">
    <property type="entry name" value="(Phosphotyrosine protein) phosphatases II"/>
    <property type="match status" value="1"/>
</dbReference>
<dbReference type="GO" id="GO:0004722">
    <property type="term" value="F:protein serine/threonine phosphatase activity"/>
    <property type="evidence" value="ECO:0007669"/>
    <property type="project" value="UniProtKB-EC"/>
</dbReference>
<feature type="domain" description="Tyrosine specific protein phosphatases" evidence="12">
    <location>
        <begin position="92"/>
        <end position="150"/>
    </location>
</feature>
<comment type="catalytic activity">
    <reaction evidence="10">
        <text>O-phospho-L-tyrosyl-[protein] + H2O = L-tyrosyl-[protein] + phosphate</text>
        <dbReference type="Rhea" id="RHEA:10684"/>
        <dbReference type="Rhea" id="RHEA-COMP:10136"/>
        <dbReference type="Rhea" id="RHEA-COMP:20101"/>
        <dbReference type="ChEBI" id="CHEBI:15377"/>
        <dbReference type="ChEBI" id="CHEBI:43474"/>
        <dbReference type="ChEBI" id="CHEBI:46858"/>
        <dbReference type="ChEBI" id="CHEBI:61978"/>
        <dbReference type="EC" id="3.1.3.48"/>
    </reaction>
</comment>
<dbReference type="InterPro" id="IPR029021">
    <property type="entry name" value="Prot-tyrosine_phosphatase-like"/>
</dbReference>
<feature type="domain" description="Tyrosine-protein phosphatase" evidence="11">
    <location>
        <begin position="30"/>
        <end position="171"/>
    </location>
</feature>
<dbReference type="GO" id="GO:0043409">
    <property type="term" value="P:negative regulation of MAPK cascade"/>
    <property type="evidence" value="ECO:0007669"/>
    <property type="project" value="TreeGrafter"/>
</dbReference>
<evidence type="ECO:0000256" key="5">
    <source>
        <dbReference type="ARBA" id="ARBA00022801"/>
    </source>
</evidence>
<dbReference type="PANTHER" id="PTHR10159:SF511">
    <property type="entry name" value="DUAL SPECIFICITY PROTEIN PHOSPHATASE 1"/>
    <property type="match status" value="1"/>
</dbReference>
<dbReference type="PANTHER" id="PTHR10159">
    <property type="entry name" value="DUAL SPECIFICITY PROTEIN PHOSPHATASE"/>
    <property type="match status" value="1"/>
</dbReference>
<dbReference type="GO" id="GO:0017017">
    <property type="term" value="F:MAP kinase tyrosine/serine/threonine phosphatase activity"/>
    <property type="evidence" value="ECO:0007669"/>
    <property type="project" value="TreeGrafter"/>
</dbReference>
<dbReference type="GO" id="GO:0005737">
    <property type="term" value="C:cytoplasm"/>
    <property type="evidence" value="ECO:0007669"/>
    <property type="project" value="UniProtKB-SubCell"/>
</dbReference>
<evidence type="ECO:0000256" key="7">
    <source>
        <dbReference type="ARBA" id="ARBA00023242"/>
    </source>
</evidence>
<comment type="catalytic activity">
    <reaction evidence="9">
        <text>O-phospho-L-threonyl-[protein] + H2O = L-threonyl-[protein] + phosphate</text>
        <dbReference type="Rhea" id="RHEA:47004"/>
        <dbReference type="Rhea" id="RHEA-COMP:11060"/>
        <dbReference type="Rhea" id="RHEA-COMP:11605"/>
        <dbReference type="ChEBI" id="CHEBI:15377"/>
        <dbReference type="ChEBI" id="CHEBI:30013"/>
        <dbReference type="ChEBI" id="CHEBI:43474"/>
        <dbReference type="ChEBI" id="CHEBI:61977"/>
        <dbReference type="EC" id="3.1.3.16"/>
    </reaction>
</comment>
<evidence type="ECO:0000256" key="2">
    <source>
        <dbReference type="ARBA" id="ARBA00004496"/>
    </source>
</evidence>
<dbReference type="InterPro" id="IPR000340">
    <property type="entry name" value="Dual-sp_phosphatase_cat-dom"/>
</dbReference>
<keyword evidence="6" id="KW-0904">Protein phosphatase</keyword>
<evidence type="ECO:0000313" key="14">
    <source>
        <dbReference type="Proteomes" id="UP000236630"/>
    </source>
</evidence>
<dbReference type="InterPro" id="IPR020422">
    <property type="entry name" value="TYR_PHOSPHATASE_DUAL_dom"/>
</dbReference>
<evidence type="ECO:0000256" key="3">
    <source>
        <dbReference type="ARBA" id="ARBA00008601"/>
    </source>
</evidence>
<evidence type="ECO:0000313" key="13">
    <source>
        <dbReference type="EMBL" id="GAY61988.1"/>
    </source>
</evidence>
<evidence type="ECO:0000256" key="10">
    <source>
        <dbReference type="ARBA" id="ARBA00051722"/>
    </source>
</evidence>
<evidence type="ECO:0000256" key="1">
    <source>
        <dbReference type="ARBA" id="ARBA00004123"/>
    </source>
</evidence>
<comment type="similarity">
    <text evidence="3">Belongs to the protein-tyrosine phosphatase family. Non-receptor class dual specificity subfamily.</text>
</comment>
<evidence type="ECO:0000259" key="11">
    <source>
        <dbReference type="PROSITE" id="PS50054"/>
    </source>
</evidence>
<reference evidence="13 14" key="1">
    <citation type="journal article" date="2017" name="Front. Genet.">
        <title>Draft sequencing of the heterozygous diploid genome of Satsuma (Citrus unshiu Marc.) using a hybrid assembly approach.</title>
        <authorList>
            <person name="Shimizu T."/>
            <person name="Tanizawa Y."/>
            <person name="Mochizuki T."/>
            <person name="Nagasaki H."/>
            <person name="Yoshioka T."/>
            <person name="Toyoda A."/>
            <person name="Fujiyama A."/>
            <person name="Kaminuma E."/>
            <person name="Nakamura Y."/>
        </authorList>
    </citation>
    <scope>NUCLEOTIDE SEQUENCE [LARGE SCALE GENOMIC DNA]</scope>
    <source>
        <strain evidence="14">cv. Miyagawa wase</strain>
    </source>
</reference>
<dbReference type="AlphaFoldDB" id="A0A2H5QBH1"/>
<evidence type="ECO:0000256" key="8">
    <source>
        <dbReference type="ARBA" id="ARBA00047761"/>
    </source>
</evidence>
<keyword evidence="14" id="KW-1185">Reference proteome</keyword>
<evidence type="ECO:0000256" key="6">
    <source>
        <dbReference type="ARBA" id="ARBA00022912"/>
    </source>
</evidence>
<evidence type="ECO:0000256" key="9">
    <source>
        <dbReference type="ARBA" id="ARBA00048336"/>
    </source>
</evidence>
<organism evidence="13 14">
    <name type="scientific">Citrus unshiu</name>
    <name type="common">Satsuma mandarin</name>
    <name type="synonym">Citrus nobilis var. unshiu</name>
    <dbReference type="NCBI Taxonomy" id="55188"/>
    <lineage>
        <taxon>Eukaryota</taxon>
        <taxon>Viridiplantae</taxon>
        <taxon>Streptophyta</taxon>
        <taxon>Embryophyta</taxon>
        <taxon>Tracheophyta</taxon>
        <taxon>Spermatophyta</taxon>
        <taxon>Magnoliopsida</taxon>
        <taxon>eudicotyledons</taxon>
        <taxon>Gunneridae</taxon>
        <taxon>Pentapetalae</taxon>
        <taxon>rosids</taxon>
        <taxon>malvids</taxon>
        <taxon>Sapindales</taxon>
        <taxon>Rutaceae</taxon>
        <taxon>Aurantioideae</taxon>
        <taxon>Citrus</taxon>
    </lineage>
</organism>
<protein>
    <recommendedName>
        <fullName evidence="15">Dual specificity protein phosphatase 1</fullName>
    </recommendedName>
</protein>
<dbReference type="CDD" id="cd14498">
    <property type="entry name" value="DSP"/>
    <property type="match status" value="1"/>
</dbReference>
<dbReference type="FunFam" id="3.90.190.10:FF:000056">
    <property type="entry name" value="Dual specificity phosphatase 12"/>
    <property type="match status" value="1"/>
</dbReference>
<dbReference type="STRING" id="55188.A0A2H5QBH1"/>
<dbReference type="PROSITE" id="PS50054">
    <property type="entry name" value="TYR_PHOSPHATASE_DUAL"/>
    <property type="match status" value="1"/>
</dbReference>
<comment type="subcellular location">
    <subcellularLocation>
        <location evidence="2">Cytoplasm</location>
    </subcellularLocation>
    <subcellularLocation>
        <location evidence="1">Nucleus</location>
    </subcellularLocation>
</comment>
<accession>A0A2H5QBH1</accession>